<proteinExistence type="predicted"/>
<name>A0A212JR60_9BACT</name>
<sequence length="41" mass="4858">MKKKYQLTLVNRNVEKEKPTLRLEISRKSHGVRGIKNFFGL</sequence>
<dbReference type="EMBL" id="FLUL01000001">
    <property type="protein sequence ID" value="SBW01907.1"/>
    <property type="molecule type" value="Genomic_DNA"/>
</dbReference>
<gene>
    <name evidence="1" type="ORF">KL86DYS2_12143</name>
</gene>
<evidence type="ECO:0000313" key="1">
    <source>
        <dbReference type="EMBL" id="SBW01907.1"/>
    </source>
</evidence>
<accession>A0A212JR60</accession>
<dbReference type="AlphaFoldDB" id="A0A212JR60"/>
<reference evidence="1" key="1">
    <citation type="submission" date="2016-04" db="EMBL/GenBank/DDBJ databases">
        <authorList>
            <person name="Evans L.H."/>
            <person name="Alamgir A."/>
            <person name="Owens N."/>
            <person name="Weber N.D."/>
            <person name="Virtaneva K."/>
            <person name="Barbian K."/>
            <person name="Babar A."/>
            <person name="Rosenke K."/>
        </authorList>
    </citation>
    <scope>NUCLEOTIDE SEQUENCE</scope>
    <source>
        <strain evidence="1">86-2</strain>
    </source>
</reference>
<organism evidence="1">
    <name type="scientific">uncultured Dysgonomonas sp</name>
    <dbReference type="NCBI Taxonomy" id="206096"/>
    <lineage>
        <taxon>Bacteria</taxon>
        <taxon>Pseudomonadati</taxon>
        <taxon>Bacteroidota</taxon>
        <taxon>Bacteroidia</taxon>
        <taxon>Bacteroidales</taxon>
        <taxon>Dysgonomonadaceae</taxon>
        <taxon>Dysgonomonas</taxon>
        <taxon>environmental samples</taxon>
    </lineage>
</organism>
<protein>
    <submittedName>
        <fullName evidence="1">Uncharacterized protein</fullName>
    </submittedName>
</protein>